<feature type="domain" description="Transposase InsH N-terminal" evidence="1">
    <location>
        <begin position="20"/>
        <end position="110"/>
    </location>
</feature>
<evidence type="ECO:0000259" key="1">
    <source>
        <dbReference type="Pfam" id="PF05598"/>
    </source>
</evidence>
<dbReference type="AlphaFoldDB" id="A0A3B1AAC8"/>
<name>A0A3B1AAC8_9ZZZZ</name>
<sequence>MPRFKDYDYNQMKMLPISFDRQILTGSFEYSLCYLVDHEIDQKIFYHRYINDENGRPAYDPAILLKIVILAYSKGITSSRKIEALCRENIIFMAISADSQPHFTTIADFVSSSSNEIAHLFNQVLLVCDDLGLIGKDMFAIDGCKLPSNASKDWSGTHEELKKKQKKMDKAVKIMLDKHKQVDKKEQNGDIMEDEKKQIETLKRASKKIKIFLYENEDRTGVSGKVIKSNITDNESAKMKTSHGVIQGYNGVATVDAQHQIVVAAEAYGQGQEHDLLKPMIEKAHKNLKHSRAEKQNIKITADSGYHNKTSLTYLDDNKIDGYIADTGFRSRDPRFKDYKEHKSKDRLKPKTKFTVEDFKVNIKQQTCICPAGKNLWLKATNAKIGGHVFMQFQAYEDDCPACPLKAQCLRKADQKTPRQVNFKQGITKEKKNSLLEKMKSKIDSAKGRHIYSKRLGTVEPVFGHINTMIGIKRFSLRGKTKVNAQWQLITMVHNILKIHRYGWQ</sequence>
<evidence type="ECO:0000313" key="3">
    <source>
        <dbReference type="EMBL" id="VAW96983.1"/>
    </source>
</evidence>
<dbReference type="InterPro" id="IPR025668">
    <property type="entry name" value="Tnp_DDE_dom"/>
</dbReference>
<dbReference type="EMBL" id="UOFR01000042">
    <property type="protein sequence ID" value="VAW96983.1"/>
    <property type="molecule type" value="Genomic_DNA"/>
</dbReference>
<feature type="domain" description="Transposase DDE" evidence="2">
    <location>
        <begin position="369"/>
        <end position="500"/>
    </location>
</feature>
<dbReference type="InterPro" id="IPR047629">
    <property type="entry name" value="IS1182_transpos"/>
</dbReference>
<organism evidence="3">
    <name type="scientific">hydrothermal vent metagenome</name>
    <dbReference type="NCBI Taxonomy" id="652676"/>
    <lineage>
        <taxon>unclassified sequences</taxon>
        <taxon>metagenomes</taxon>
        <taxon>ecological metagenomes</taxon>
    </lineage>
</organism>
<dbReference type="PANTHER" id="PTHR33408">
    <property type="entry name" value="TRANSPOSASE"/>
    <property type="match status" value="1"/>
</dbReference>
<gene>
    <name evidence="3" type="ORF">MNBD_GAMMA21-1996</name>
</gene>
<evidence type="ECO:0000259" key="2">
    <source>
        <dbReference type="Pfam" id="PF13751"/>
    </source>
</evidence>
<proteinExistence type="predicted"/>
<accession>A0A3B1AAC8</accession>
<dbReference type="Pfam" id="PF13751">
    <property type="entry name" value="DDE_Tnp_1_6"/>
    <property type="match status" value="1"/>
</dbReference>
<dbReference type="InterPro" id="IPR008490">
    <property type="entry name" value="Transposase_InsH_N"/>
</dbReference>
<protein>
    <submittedName>
        <fullName evidence="3">Mobile element protein</fullName>
    </submittedName>
</protein>
<dbReference type="Pfam" id="PF05598">
    <property type="entry name" value="DUF772"/>
    <property type="match status" value="1"/>
</dbReference>
<reference evidence="3" key="1">
    <citation type="submission" date="2018-06" db="EMBL/GenBank/DDBJ databases">
        <authorList>
            <person name="Zhirakovskaya E."/>
        </authorList>
    </citation>
    <scope>NUCLEOTIDE SEQUENCE</scope>
</reference>
<dbReference type="NCBIfam" id="NF033551">
    <property type="entry name" value="transpos_IS1182"/>
    <property type="match status" value="1"/>
</dbReference>